<proteinExistence type="predicted"/>
<evidence type="ECO:0000313" key="1">
    <source>
        <dbReference type="EMBL" id="CAL5991064.1"/>
    </source>
</evidence>
<sequence length="1150" mass="131774">MQIYAQTIVEGGAVLQAMTGKLSDDPEEVNLNLIVVKAMSIDIFSMNGAEYVLSTQISINKAIDMCCVIPRDSQAFQSDLLFVVSTSLDITLIQFYGPCAALRYQTIKQFNLLELLKCDSRFQIPFQKKVQPNIVCMNISEKTRAIVLTYQETPSLFQQLCFVSIYLSEDPQFNIGMVKNANNIQGLITAITIHEPLDKFYKGVRMLPQLGLFAMYLNRYFTFDLQLTEIFTEFKGIRFVNSGVVLNDGPFILQNIADFAVIQTFSSKPFFPLLIASIERIQVCYDFDHICQFTFQDKVHLSPMSRPLSICETDKNTFVITYDDGNLVLAEFDPEKNELSAKLLDHPKIDGVKLRLPTTTQIVAIPYEHKSGSRKFVYLGSQSIDSCILELNKVKMLSILQDRFQQCIGAVQDFCLLTHNRVYISTSHGRDGSVLQGRLGFQMKGLCQEQINKSFKNTENEVDTRILNCFEFQNNQYIILSGDLKSQIYEYNYNKQSIKDISNDVQFKSFLKERWTKVFTFNNTVFKATKEFVEWNGQLIVIQSKDICHVHDHVVILGPNKITIFKLGEKLERVFEFNTVCIAICCYVIKNELFLTICYEQCISIAKIKNSEMELISKTTIPLNIHSISCINMNNNIIFCAAADTDIYYSIFDNSSSKQLTFTQLLKRFCKLNTFQYDNHIFIQSSLSVYKLEISEEKVYVIPIITDPFNPILVAAPIKNMNHSEDKQLNQVNQRVQLIHYPVPLHNTKEDTLLKFNFVIISDGPVKTKNKMVQYQLAYNDKIVEDSECEINEHQIAVCQVDMALKYAMKRYLIKRTPIKIQHCTELDILGILTEQYIGKSQIRFYSENAKEFHKIILEKAVCTDLKFLVIKNKMHFVYSLFSVSDVYEQLKQMNSPALKDLEQAQLRPRLIVTLVDLEGETPIIELKQIEFPSSSPVSVFVQFNNNILACVGTEIFVLSDSFEILQKYSFNYLIEHLLVTEQSIFCVRTGQLIKLNDKLQIIHEENNFKDIKLIQSFGNYIIALSYDNTVAVFDSELNMKVKIGLNQNVTCAKMQHNQVFMGTDTGSILVFSPQDISFLEFLQAEVVNQLENTNRNIFLGKMFNAVDGDIIGLYMLMNISDQTAIAARLNTSRETIYQTLLKVGMDIAE</sequence>
<comment type="caution">
    <text evidence="1">The sequence shown here is derived from an EMBL/GenBank/DDBJ whole genome shotgun (WGS) entry which is preliminary data.</text>
</comment>
<dbReference type="SUPFAM" id="SSF50978">
    <property type="entry name" value="WD40 repeat-like"/>
    <property type="match status" value="2"/>
</dbReference>
<keyword evidence="2" id="KW-1185">Reference proteome</keyword>
<evidence type="ECO:0008006" key="3">
    <source>
        <dbReference type="Google" id="ProtNLM"/>
    </source>
</evidence>
<accession>A0ABP1HEC9</accession>
<name>A0ABP1HEC9_9EUKA</name>
<gene>
    <name evidence="1" type="ORF">HINF_LOCUS11896</name>
</gene>
<evidence type="ECO:0000313" key="2">
    <source>
        <dbReference type="Proteomes" id="UP001642409"/>
    </source>
</evidence>
<organism evidence="1 2">
    <name type="scientific">Hexamita inflata</name>
    <dbReference type="NCBI Taxonomy" id="28002"/>
    <lineage>
        <taxon>Eukaryota</taxon>
        <taxon>Metamonada</taxon>
        <taxon>Diplomonadida</taxon>
        <taxon>Hexamitidae</taxon>
        <taxon>Hexamitinae</taxon>
        <taxon>Hexamita</taxon>
    </lineage>
</organism>
<dbReference type="InterPro" id="IPR036322">
    <property type="entry name" value="WD40_repeat_dom_sf"/>
</dbReference>
<dbReference type="EMBL" id="CAXDID020000026">
    <property type="protein sequence ID" value="CAL5991064.1"/>
    <property type="molecule type" value="Genomic_DNA"/>
</dbReference>
<reference evidence="1 2" key="1">
    <citation type="submission" date="2024-07" db="EMBL/GenBank/DDBJ databases">
        <authorList>
            <person name="Akdeniz Z."/>
        </authorList>
    </citation>
    <scope>NUCLEOTIDE SEQUENCE [LARGE SCALE GENOMIC DNA]</scope>
</reference>
<dbReference type="Proteomes" id="UP001642409">
    <property type="component" value="Unassembled WGS sequence"/>
</dbReference>
<protein>
    <recommendedName>
        <fullName evidence="3">Cleavage/polyadenylation specificity factor A subunit C-terminal domain-containing protein</fullName>
    </recommendedName>
</protein>